<feature type="transmembrane region" description="Helical" evidence="1">
    <location>
        <begin position="235"/>
        <end position="254"/>
    </location>
</feature>
<feature type="transmembrane region" description="Helical" evidence="1">
    <location>
        <begin position="385"/>
        <end position="409"/>
    </location>
</feature>
<dbReference type="PANTHER" id="PTHR35793:SF2">
    <property type="entry name" value="INNER MEMBRANE PROTEIN YJIG"/>
    <property type="match status" value="1"/>
</dbReference>
<dbReference type="GO" id="GO:0005886">
    <property type="term" value="C:plasma membrane"/>
    <property type="evidence" value="ECO:0007669"/>
    <property type="project" value="TreeGrafter"/>
</dbReference>
<evidence type="ECO:0000256" key="1">
    <source>
        <dbReference type="SAM" id="Phobius"/>
    </source>
</evidence>
<feature type="transmembrane region" description="Helical" evidence="1">
    <location>
        <begin position="46"/>
        <end position="66"/>
    </location>
</feature>
<feature type="transmembrane region" description="Helical" evidence="1">
    <location>
        <begin position="278"/>
        <end position="298"/>
    </location>
</feature>
<dbReference type="AlphaFoldDB" id="A0A401UDN7"/>
<keyword evidence="1" id="KW-1133">Transmembrane helix</keyword>
<evidence type="ECO:0000313" key="4">
    <source>
        <dbReference type="Proteomes" id="UP000288227"/>
    </source>
</evidence>
<feature type="transmembrane region" description="Helical" evidence="1">
    <location>
        <begin position="204"/>
        <end position="223"/>
    </location>
</feature>
<feature type="transmembrane region" description="Helical" evidence="1">
    <location>
        <begin position="172"/>
        <end position="192"/>
    </location>
</feature>
<reference evidence="3 4" key="1">
    <citation type="submission" date="2018-11" db="EMBL/GenBank/DDBJ databases">
        <title>Chryseotalea sanarue gen. nov., sp., nov., a member of the family Cytophagaceae, isolated from a brackish lake in Hamamatsu Japan.</title>
        <authorList>
            <person name="Maejima Y."/>
            <person name="Iino T."/>
            <person name="Muraguchi Y."/>
            <person name="Fukuda K."/>
            <person name="Ohkuma M."/>
            <person name="Moriuchi R."/>
            <person name="Dohra H."/>
            <person name="Kimbara K."/>
            <person name="Shintani M."/>
        </authorList>
    </citation>
    <scope>NUCLEOTIDE SEQUENCE [LARGE SCALE GENOMIC DNA]</scope>
    <source>
        <strain evidence="3 4">Ys</strain>
    </source>
</reference>
<dbReference type="PIRSF" id="PIRSF036542">
    <property type="entry name" value="SpmA_SpmB"/>
    <property type="match status" value="1"/>
</dbReference>
<feature type="transmembrane region" description="Helical" evidence="1">
    <location>
        <begin position="6"/>
        <end position="25"/>
    </location>
</feature>
<proteinExistence type="predicted"/>
<feature type="domain" description="Nucleoside transporter/FeoB GTPase Gate" evidence="2">
    <location>
        <begin position="52"/>
        <end position="156"/>
    </location>
</feature>
<evidence type="ECO:0000259" key="2">
    <source>
        <dbReference type="Pfam" id="PF07670"/>
    </source>
</evidence>
<dbReference type="InterPro" id="IPR052549">
    <property type="entry name" value="SpmB"/>
</dbReference>
<keyword evidence="1" id="KW-0472">Membrane</keyword>
<keyword evidence="1" id="KW-0812">Transmembrane</keyword>
<dbReference type="InterPro" id="IPR011642">
    <property type="entry name" value="Gate_dom"/>
</dbReference>
<evidence type="ECO:0000313" key="3">
    <source>
        <dbReference type="EMBL" id="GCC52990.1"/>
    </source>
</evidence>
<protein>
    <recommendedName>
        <fullName evidence="2">Nucleoside transporter/FeoB GTPase Gate domain-containing protein</fullName>
    </recommendedName>
</protein>
<dbReference type="OrthoDB" id="9805623at2"/>
<dbReference type="EMBL" id="BHXQ01000006">
    <property type="protein sequence ID" value="GCC52990.1"/>
    <property type="molecule type" value="Genomic_DNA"/>
</dbReference>
<dbReference type="Proteomes" id="UP000288227">
    <property type="component" value="Unassembled WGS sequence"/>
</dbReference>
<dbReference type="PANTHER" id="PTHR35793">
    <property type="entry name" value="INNER MEMBRANE PROTEIN YJIG"/>
    <property type="match status" value="1"/>
</dbReference>
<gene>
    <name evidence="3" type="ORF">SanaruYs_32310</name>
</gene>
<dbReference type="InterPro" id="IPR011415">
    <property type="entry name" value="SpmA_SpmB"/>
</dbReference>
<feature type="transmembrane region" description="Helical" evidence="1">
    <location>
        <begin position="141"/>
        <end position="160"/>
    </location>
</feature>
<comment type="caution">
    <text evidence="3">The sequence shown here is derived from an EMBL/GenBank/DDBJ whole genome shotgun (WGS) entry which is preliminary data.</text>
</comment>
<sequence>MALNYIWLAFFLIAFLVALVKLIFFQDMEVFPALMNSTFNSAKTGFEISLYLTGIMSLWLGLMKIADKGGIVGLLSKVIGPFFQRLFPEVPKDHPANGSIIMNFSANMLGLDNAATPLGLKAMKELQELNPEKDTASNAQITFMVLNASGLTLIPITVIADRATLGSVNPTSIFIPTLLATFCSTIVGLLYLSFKQKLKWDLVMISYIVGISAFILLMVMYFASLSPEALQVQSSLISSIAILSIIIFFLLLGLSKKLPLFETFVEGAKEGFETSIKIIPYLIAMLVGIGLFRASGAIDYLTNAMAWLFATGLNVNTAFVDALPVAILKPLSGQGSRAMMMDIAKALGPDSFAGNLASIFRGCSETTFYVLAVYFGSIQVRKTRYALTGGLIADVAGAIAAIFIAYLFFY</sequence>
<organism evidence="3 4">
    <name type="scientific">Chryseotalea sanaruensis</name>
    <dbReference type="NCBI Taxonomy" id="2482724"/>
    <lineage>
        <taxon>Bacteria</taxon>
        <taxon>Pseudomonadati</taxon>
        <taxon>Bacteroidota</taxon>
        <taxon>Cytophagia</taxon>
        <taxon>Cytophagales</taxon>
        <taxon>Chryseotaleaceae</taxon>
        <taxon>Chryseotalea</taxon>
    </lineage>
</organism>
<keyword evidence="4" id="KW-1185">Reference proteome</keyword>
<dbReference type="RefSeq" id="WP_127123639.1">
    <property type="nucleotide sequence ID" value="NZ_BHXQ01000006.1"/>
</dbReference>
<feature type="transmembrane region" description="Helical" evidence="1">
    <location>
        <begin position="304"/>
        <end position="331"/>
    </location>
</feature>
<feature type="domain" description="Nucleoside transporter/FeoB GTPase Gate" evidence="2">
    <location>
        <begin position="276"/>
        <end position="378"/>
    </location>
</feature>
<name>A0A401UDN7_9BACT</name>
<dbReference type="Pfam" id="PF07670">
    <property type="entry name" value="Gate"/>
    <property type="match status" value="2"/>
</dbReference>
<accession>A0A401UDN7</accession>